<sequence length="338" mass="37447">MKLKKIFATALISILYVGVLSACGNKESGSNSEGEEKIYNIDVGHVVTTNDAYHLALEKFAENVKEKSGGRINIEIFPSSQLGNERDLVEGITMGTVDMAVVASGNVAAFTNTYQPFDLPFIFRDHEHAHKVLDGEIGQQALKSLDSLGIKGLANWENGFYNTWNAKHPINTPEDFKDLKIRANDNPIHIASYDALGASAITMGWSEVYTAIQNGTVDGVAVSIPSMYNSKIYEVAPYISTSSEFYVTAILMMNKNLFDGMPEDLQQILVEEANAVTAYERQLVADMETEFIQKLKDEGFEVTNPDKEALKEAAWQPVYDEYADKLGKDVIESIQNDY</sequence>
<dbReference type="InterPro" id="IPR004682">
    <property type="entry name" value="TRAP_DctP"/>
</dbReference>
<keyword evidence="1 2" id="KW-0732">Signal</keyword>
<comment type="caution">
    <text evidence="3">The sequence shown here is derived from an EMBL/GenBank/DDBJ whole genome shotgun (WGS) entry which is preliminary data.</text>
</comment>
<dbReference type="NCBIfam" id="NF037995">
    <property type="entry name" value="TRAP_S1"/>
    <property type="match status" value="1"/>
</dbReference>
<accession>A0AAE3IUI7</accession>
<dbReference type="GO" id="GO:0055085">
    <property type="term" value="P:transmembrane transport"/>
    <property type="evidence" value="ECO:0007669"/>
    <property type="project" value="InterPro"/>
</dbReference>
<reference evidence="3" key="1">
    <citation type="submission" date="2022-10" db="EMBL/GenBank/DDBJ databases">
        <title>Description of Fervidibacillus gen. nov. in the family Fervidibacillaceae fam. nov. with two species, Fervidibacillus albus sp. nov., and Fervidibacillus halotolerans sp. nov., isolated from tidal flat sediments.</title>
        <authorList>
            <person name="Kwon K.K."/>
            <person name="Yang S.-H."/>
        </authorList>
    </citation>
    <scope>NUCLEOTIDE SEQUENCE</scope>
    <source>
        <strain evidence="3">JCM 19140</strain>
    </source>
</reference>
<name>A0AAE3IUI7_9BACI</name>
<dbReference type="PROSITE" id="PS51257">
    <property type="entry name" value="PROKAR_LIPOPROTEIN"/>
    <property type="match status" value="1"/>
</dbReference>
<dbReference type="EMBL" id="JAOUSF010000005">
    <property type="protein sequence ID" value="MCU9614885.1"/>
    <property type="molecule type" value="Genomic_DNA"/>
</dbReference>
<dbReference type="GO" id="GO:0030246">
    <property type="term" value="F:carbohydrate binding"/>
    <property type="evidence" value="ECO:0007669"/>
    <property type="project" value="TreeGrafter"/>
</dbReference>
<protein>
    <submittedName>
        <fullName evidence="3">DctP family TRAP transporter solute-binding subunit</fullName>
    </submittedName>
</protein>
<proteinExistence type="predicted"/>
<dbReference type="InterPro" id="IPR018389">
    <property type="entry name" value="DctP_fam"/>
</dbReference>
<dbReference type="GO" id="GO:0030288">
    <property type="term" value="C:outer membrane-bounded periplasmic space"/>
    <property type="evidence" value="ECO:0007669"/>
    <property type="project" value="InterPro"/>
</dbReference>
<dbReference type="InterPro" id="IPR038404">
    <property type="entry name" value="TRAP_DctP_sf"/>
</dbReference>
<dbReference type="PANTHER" id="PTHR33376:SF2">
    <property type="entry name" value="DICARBOXYLATE-BINDING PERIPLASMIC PROTEIN"/>
    <property type="match status" value="1"/>
</dbReference>
<dbReference type="PIRSF" id="PIRSF006470">
    <property type="entry name" value="DctB"/>
    <property type="match status" value="1"/>
</dbReference>
<evidence type="ECO:0000313" key="3">
    <source>
        <dbReference type="EMBL" id="MCU9614885.1"/>
    </source>
</evidence>
<organism evidence="3 4">
    <name type="scientific">Perspicuibacillus lycopersici</name>
    <dbReference type="NCBI Taxonomy" id="1325689"/>
    <lineage>
        <taxon>Bacteria</taxon>
        <taxon>Bacillati</taxon>
        <taxon>Bacillota</taxon>
        <taxon>Bacilli</taxon>
        <taxon>Bacillales</taxon>
        <taxon>Bacillaceae</taxon>
        <taxon>Perspicuibacillus</taxon>
    </lineage>
</organism>
<gene>
    <name evidence="3" type="ORF">OEV98_15175</name>
</gene>
<evidence type="ECO:0000256" key="2">
    <source>
        <dbReference type="SAM" id="SignalP"/>
    </source>
</evidence>
<dbReference type="Pfam" id="PF03480">
    <property type="entry name" value="DctP"/>
    <property type="match status" value="1"/>
</dbReference>
<dbReference type="PANTHER" id="PTHR33376">
    <property type="match status" value="1"/>
</dbReference>
<feature type="chain" id="PRO_5042079474" evidence="2">
    <location>
        <begin position="23"/>
        <end position="338"/>
    </location>
</feature>
<dbReference type="Gene3D" id="3.40.190.170">
    <property type="entry name" value="Bacterial extracellular solute-binding protein, family 7"/>
    <property type="match status" value="1"/>
</dbReference>
<evidence type="ECO:0000256" key="1">
    <source>
        <dbReference type="ARBA" id="ARBA00022729"/>
    </source>
</evidence>
<evidence type="ECO:0000313" key="4">
    <source>
        <dbReference type="Proteomes" id="UP001209318"/>
    </source>
</evidence>
<feature type="signal peptide" evidence="2">
    <location>
        <begin position="1"/>
        <end position="22"/>
    </location>
</feature>
<dbReference type="RefSeq" id="WP_263074206.1">
    <property type="nucleotide sequence ID" value="NZ_JAOUSF010000005.1"/>
</dbReference>
<dbReference type="SUPFAM" id="SSF53850">
    <property type="entry name" value="Periplasmic binding protein-like II"/>
    <property type="match status" value="1"/>
</dbReference>
<dbReference type="AlphaFoldDB" id="A0AAE3IUI7"/>
<dbReference type="NCBIfam" id="TIGR00787">
    <property type="entry name" value="dctP"/>
    <property type="match status" value="1"/>
</dbReference>
<keyword evidence="4" id="KW-1185">Reference proteome</keyword>
<dbReference type="Proteomes" id="UP001209318">
    <property type="component" value="Unassembled WGS sequence"/>
</dbReference>